<feature type="compositionally biased region" description="Polar residues" evidence="1">
    <location>
        <begin position="1"/>
        <end position="32"/>
    </location>
</feature>
<feature type="region of interest" description="Disordered" evidence="1">
    <location>
        <begin position="1"/>
        <end position="78"/>
    </location>
</feature>
<dbReference type="AlphaFoldDB" id="A0A0G4FES9"/>
<proteinExistence type="predicted"/>
<dbReference type="EMBL" id="CDMZ01000320">
    <property type="protein sequence ID" value="CEM11746.1"/>
    <property type="molecule type" value="Genomic_DNA"/>
</dbReference>
<dbReference type="VEuPathDB" id="CryptoDB:Cvel_16642"/>
<gene>
    <name evidence="2" type="ORF">Cvel_16642</name>
</gene>
<organism evidence="2">
    <name type="scientific">Chromera velia CCMP2878</name>
    <dbReference type="NCBI Taxonomy" id="1169474"/>
    <lineage>
        <taxon>Eukaryota</taxon>
        <taxon>Sar</taxon>
        <taxon>Alveolata</taxon>
        <taxon>Colpodellida</taxon>
        <taxon>Chromeraceae</taxon>
        <taxon>Chromera</taxon>
    </lineage>
</organism>
<reference evidence="2" key="1">
    <citation type="submission" date="2014-11" db="EMBL/GenBank/DDBJ databases">
        <authorList>
            <person name="Otto D Thomas"/>
            <person name="Naeem Raeece"/>
        </authorList>
    </citation>
    <scope>NUCLEOTIDE SEQUENCE</scope>
</reference>
<evidence type="ECO:0000313" key="2">
    <source>
        <dbReference type="EMBL" id="CEM11746.1"/>
    </source>
</evidence>
<feature type="compositionally biased region" description="Polar residues" evidence="1">
    <location>
        <begin position="49"/>
        <end position="71"/>
    </location>
</feature>
<name>A0A0G4FES9_9ALVE</name>
<protein>
    <submittedName>
        <fullName evidence="2">Uncharacterized protein</fullName>
    </submittedName>
</protein>
<sequence length="78" mass="8625">MPNKQVTHTGTNRSGNDYRSYNDGSYAYTNQSGGRYYNDGGRDGGNGFYHNSSKGYSSYTRSDGSGWSQFKGSDRTPK</sequence>
<evidence type="ECO:0000256" key="1">
    <source>
        <dbReference type="SAM" id="MobiDB-lite"/>
    </source>
</evidence>
<accession>A0A0G4FES9</accession>